<dbReference type="CDD" id="cd04301">
    <property type="entry name" value="NAT_SF"/>
    <property type="match status" value="1"/>
</dbReference>
<evidence type="ECO:0000259" key="1">
    <source>
        <dbReference type="PROSITE" id="PS51186"/>
    </source>
</evidence>
<dbReference type="Proteomes" id="UP001596113">
    <property type="component" value="Unassembled WGS sequence"/>
</dbReference>
<keyword evidence="3" id="KW-1185">Reference proteome</keyword>
<evidence type="ECO:0000313" key="2">
    <source>
        <dbReference type="EMBL" id="MFC5404181.1"/>
    </source>
</evidence>
<reference evidence="3" key="1">
    <citation type="journal article" date="2019" name="Int. J. Syst. Evol. Microbiol.">
        <title>The Global Catalogue of Microorganisms (GCM) 10K type strain sequencing project: providing services to taxonomists for standard genome sequencing and annotation.</title>
        <authorList>
            <consortium name="The Broad Institute Genomics Platform"/>
            <consortium name="The Broad Institute Genome Sequencing Center for Infectious Disease"/>
            <person name="Wu L."/>
            <person name="Ma J."/>
        </authorList>
    </citation>
    <scope>NUCLEOTIDE SEQUENCE [LARGE SCALE GENOMIC DNA]</scope>
    <source>
        <strain evidence="3">CGMCC 1.18575</strain>
    </source>
</reference>
<organism evidence="2 3">
    <name type="scientific">Cohnella soli</name>
    <dbReference type="NCBI Taxonomy" id="425005"/>
    <lineage>
        <taxon>Bacteria</taxon>
        <taxon>Bacillati</taxon>
        <taxon>Bacillota</taxon>
        <taxon>Bacilli</taxon>
        <taxon>Bacillales</taxon>
        <taxon>Paenibacillaceae</taxon>
        <taxon>Cohnella</taxon>
    </lineage>
</organism>
<dbReference type="Pfam" id="PF00583">
    <property type="entry name" value="Acetyltransf_1"/>
    <property type="match status" value="1"/>
</dbReference>
<protein>
    <submittedName>
        <fullName evidence="2">GNAT family N-acetyltransferase</fullName>
        <ecNumber evidence="2">2.3.-.-</ecNumber>
    </submittedName>
</protein>
<name>A0ABW0HSS6_9BACL</name>
<dbReference type="InterPro" id="IPR016181">
    <property type="entry name" value="Acyl_CoA_acyltransferase"/>
</dbReference>
<keyword evidence="2" id="KW-0808">Transferase</keyword>
<dbReference type="InterPro" id="IPR000182">
    <property type="entry name" value="GNAT_dom"/>
</dbReference>
<dbReference type="RefSeq" id="WP_378134208.1">
    <property type="nucleotide sequence ID" value="NZ_JBHSMI010000025.1"/>
</dbReference>
<sequence>MRTEDRQLPQLVMRRASLSDLPELLMPAGFRLRQYEPGDAPAWEALVEKAFGWKRDFQERIASRAYFRPERVLFICNGDVPAATACAWEEPAWEESCGYLHMVGVNPDYSGRGLGYAVSLAALRRMREDGKRQAVLETDDFRLAAIKTYFKLGFQPDAKEEAVRERWRRVGLQLNMRFMEEG</sequence>
<comment type="caution">
    <text evidence="2">The sequence shown here is derived from an EMBL/GenBank/DDBJ whole genome shotgun (WGS) entry which is preliminary data.</text>
</comment>
<dbReference type="SUPFAM" id="SSF55729">
    <property type="entry name" value="Acyl-CoA N-acyltransferases (Nat)"/>
    <property type="match status" value="1"/>
</dbReference>
<dbReference type="PROSITE" id="PS51186">
    <property type="entry name" value="GNAT"/>
    <property type="match status" value="1"/>
</dbReference>
<accession>A0ABW0HSS6</accession>
<dbReference type="GO" id="GO:0016746">
    <property type="term" value="F:acyltransferase activity"/>
    <property type="evidence" value="ECO:0007669"/>
    <property type="project" value="UniProtKB-KW"/>
</dbReference>
<proteinExistence type="predicted"/>
<gene>
    <name evidence="2" type="ORF">ACFPOF_15665</name>
</gene>
<evidence type="ECO:0000313" key="3">
    <source>
        <dbReference type="Proteomes" id="UP001596113"/>
    </source>
</evidence>
<dbReference type="Gene3D" id="3.40.630.30">
    <property type="match status" value="1"/>
</dbReference>
<dbReference type="EMBL" id="JBHSMI010000025">
    <property type="protein sequence ID" value="MFC5404181.1"/>
    <property type="molecule type" value="Genomic_DNA"/>
</dbReference>
<feature type="domain" description="N-acetyltransferase" evidence="1">
    <location>
        <begin position="30"/>
        <end position="181"/>
    </location>
</feature>
<keyword evidence="2" id="KW-0012">Acyltransferase</keyword>
<dbReference type="EC" id="2.3.-.-" evidence="2"/>